<dbReference type="PANTHER" id="PTHR46725">
    <property type="entry name" value="COILED-COIL DOMAIN-CONTAINING PROTEIN 57"/>
    <property type="match status" value="1"/>
</dbReference>
<organism evidence="3 4">
    <name type="scientific">Solea senegalensis</name>
    <name type="common">Senegalese sole</name>
    <dbReference type="NCBI Taxonomy" id="28829"/>
    <lineage>
        <taxon>Eukaryota</taxon>
        <taxon>Metazoa</taxon>
        <taxon>Chordata</taxon>
        <taxon>Craniata</taxon>
        <taxon>Vertebrata</taxon>
        <taxon>Euteleostomi</taxon>
        <taxon>Actinopterygii</taxon>
        <taxon>Neopterygii</taxon>
        <taxon>Teleostei</taxon>
        <taxon>Neoteleostei</taxon>
        <taxon>Acanthomorphata</taxon>
        <taxon>Carangaria</taxon>
        <taxon>Pleuronectiformes</taxon>
        <taxon>Pleuronectoidei</taxon>
        <taxon>Soleidae</taxon>
        <taxon>Solea</taxon>
    </lineage>
</organism>
<dbReference type="GO" id="GO:0060271">
    <property type="term" value="P:cilium assembly"/>
    <property type="evidence" value="ECO:0007669"/>
    <property type="project" value="TreeGrafter"/>
</dbReference>
<evidence type="ECO:0000256" key="2">
    <source>
        <dbReference type="SAM" id="MobiDB-lite"/>
    </source>
</evidence>
<keyword evidence="4" id="KW-1185">Reference proteome</keyword>
<dbReference type="GO" id="GO:0007020">
    <property type="term" value="P:microtubule nucleation"/>
    <property type="evidence" value="ECO:0007669"/>
    <property type="project" value="TreeGrafter"/>
</dbReference>
<dbReference type="GO" id="GO:0005814">
    <property type="term" value="C:centriole"/>
    <property type="evidence" value="ECO:0007669"/>
    <property type="project" value="TreeGrafter"/>
</dbReference>
<feature type="coiled-coil region" evidence="1">
    <location>
        <begin position="37"/>
        <end position="64"/>
    </location>
</feature>
<reference evidence="3 4" key="1">
    <citation type="journal article" date="2021" name="Sci. Rep.">
        <title>Chromosome anchoring in Senegalese sole (Solea senegalensis) reveals sex-associated markers and genome rearrangements in flatfish.</title>
        <authorList>
            <person name="Guerrero-Cozar I."/>
            <person name="Gomez-Garrido J."/>
            <person name="Berbel C."/>
            <person name="Martinez-Blanch J.F."/>
            <person name="Alioto T."/>
            <person name="Claros M.G."/>
            <person name="Gagnaire P.A."/>
            <person name="Manchado M."/>
        </authorList>
    </citation>
    <scope>NUCLEOTIDE SEQUENCE [LARGE SCALE GENOMIC DNA]</scope>
    <source>
        <strain evidence="3">Sse05_10M</strain>
    </source>
</reference>
<feature type="region of interest" description="Disordered" evidence="2">
    <location>
        <begin position="116"/>
        <end position="137"/>
    </location>
</feature>
<dbReference type="GO" id="GO:0045931">
    <property type="term" value="P:positive regulation of mitotic cell cycle"/>
    <property type="evidence" value="ECO:0007669"/>
    <property type="project" value="TreeGrafter"/>
</dbReference>
<feature type="region of interest" description="Disordered" evidence="2">
    <location>
        <begin position="741"/>
        <end position="799"/>
    </location>
</feature>
<feature type="region of interest" description="Disordered" evidence="2">
    <location>
        <begin position="688"/>
        <end position="707"/>
    </location>
</feature>
<feature type="coiled-coil region" evidence="1">
    <location>
        <begin position="450"/>
        <end position="491"/>
    </location>
</feature>
<accession>A0AAV6RPW9</accession>
<dbReference type="EMBL" id="JAGKHQ010000010">
    <property type="protein sequence ID" value="KAG7507014.1"/>
    <property type="molecule type" value="Genomic_DNA"/>
</dbReference>
<sequence length="898" mass="103146">MVNPSTIMQSHGDSGLDLEAQLARKEREWKELQAVRVNQLEKAFIKAQEECSTLREHYQQLKEDFQFNLAILDERDRELEKYDIITARALAAEDKRQRELNQLHAHIATLEEELAREAEERQREKRESQHAAEQQSLQMQELKRSMAGEIQKQTEEYEMVKVDLQCKIKELEGEMTLQRQELTATFDRELRQREQEINLKMDEMCALVMSHNLKVKLLSTENEVHCQAQVQATEALKASEEFYQRLQSQLKHRDREIKDITAVKDHRIKVLKDEVKNLETKLKEIKEDYMKKYESLVQTLKECDVRLEAQYQAHTEKLQEAERHIAKLKDRMKVLAAQVRCTEKEQREALEQKDKTIQRLCIEVETTRTGWEKYMSNVSSEMVAKDNEMIALQDRESRVRAELERSREDTERYKQQLCDGLKRENALEQKKVQVELEWQKHCEDMKAKVYLANEKLIQELTQARDQAKAELKEKEQELQEMTALLRCVKSERDQAIQGLTPTSDSLASEQICRMREQNSVLRAVVAQMRKDMEHLSHPTMLSRAQPQALFPQPFQHPPVDTSITSAAKSQMATEPPSEPTDITSKVSHAEGRAETSLMKKQQNKVAHIEAAVTNTMQKNARVQQLQEENLFLRQQLASGLAEDVSHTKGNHPILHKKLKQAASCIARLSREKQQLIEIGNRLRAEITTAGLQEPMEPEKDTEEQQEQLDRLSALEQLQYQLTTQELQYALRQAARTDAKQLSPITENHGPPRNGTANASHSHKTTDTSESCKNKENSPPPSQSQSSLDAGPQPRSNLSNVQFSSVDSLQSLKELWAKLDHVKSPSTFSEGNSELSVREVAEPGGAEVQMAVHGISAPIHRHSQTEVQQRTDSVKTPSNTTKTRRPGASGKIRNYSVKD</sequence>
<dbReference type="GO" id="GO:0007099">
    <property type="term" value="P:centriole replication"/>
    <property type="evidence" value="ECO:0007669"/>
    <property type="project" value="TreeGrafter"/>
</dbReference>
<feature type="region of interest" description="Disordered" evidence="2">
    <location>
        <begin position="560"/>
        <end position="585"/>
    </location>
</feature>
<feature type="coiled-coil region" evidence="1">
    <location>
        <begin position="608"/>
        <end position="685"/>
    </location>
</feature>
<evidence type="ECO:0000313" key="4">
    <source>
        <dbReference type="Proteomes" id="UP000693946"/>
    </source>
</evidence>
<evidence type="ECO:0000313" key="3">
    <source>
        <dbReference type="EMBL" id="KAG7507014.1"/>
    </source>
</evidence>
<gene>
    <name evidence="3" type="ORF">JOB18_021770</name>
</gene>
<feature type="compositionally biased region" description="Basic and acidic residues" evidence="2">
    <location>
        <begin position="763"/>
        <end position="775"/>
    </location>
</feature>
<protein>
    <recommendedName>
        <fullName evidence="5">Coiled-coil domain-containing protein 57</fullName>
    </recommendedName>
</protein>
<feature type="compositionally biased region" description="Polar residues" evidence="2">
    <location>
        <begin position="864"/>
        <end position="880"/>
    </location>
</feature>
<keyword evidence="1" id="KW-0175">Coiled coil</keyword>
<dbReference type="PANTHER" id="PTHR46725:SF1">
    <property type="entry name" value="COILED-COIL DOMAIN-CONTAINING PROTEIN 57"/>
    <property type="match status" value="1"/>
</dbReference>
<feature type="compositionally biased region" description="Polar residues" evidence="2">
    <location>
        <begin position="561"/>
        <end position="572"/>
    </location>
</feature>
<dbReference type="GO" id="GO:0034451">
    <property type="term" value="C:centriolar satellite"/>
    <property type="evidence" value="ECO:0007669"/>
    <property type="project" value="TreeGrafter"/>
</dbReference>
<name>A0AAV6RPW9_SOLSE</name>
<dbReference type="AlphaFoldDB" id="A0AAV6RPW9"/>
<feature type="compositionally biased region" description="Basic and acidic residues" evidence="2">
    <location>
        <begin position="116"/>
        <end position="130"/>
    </location>
</feature>
<dbReference type="Proteomes" id="UP000693946">
    <property type="component" value="Linkage Group LG18"/>
</dbReference>
<proteinExistence type="predicted"/>
<feature type="region of interest" description="Disordered" evidence="2">
    <location>
        <begin position="853"/>
        <end position="898"/>
    </location>
</feature>
<dbReference type="InterPro" id="IPR042481">
    <property type="entry name" value="CCDC57"/>
</dbReference>
<evidence type="ECO:0000256" key="1">
    <source>
        <dbReference type="SAM" id="Coils"/>
    </source>
</evidence>
<feature type="coiled-coil region" evidence="1">
    <location>
        <begin position="268"/>
        <end position="345"/>
    </location>
</feature>
<dbReference type="GO" id="GO:0005876">
    <property type="term" value="C:spindle microtubule"/>
    <property type="evidence" value="ECO:0007669"/>
    <property type="project" value="TreeGrafter"/>
</dbReference>
<comment type="caution">
    <text evidence="3">The sequence shown here is derived from an EMBL/GenBank/DDBJ whole genome shotgun (WGS) entry which is preliminary data.</text>
</comment>
<evidence type="ECO:0008006" key="5">
    <source>
        <dbReference type="Google" id="ProtNLM"/>
    </source>
</evidence>